<evidence type="ECO:0000256" key="11">
    <source>
        <dbReference type="SAM" id="Phobius"/>
    </source>
</evidence>
<dbReference type="GO" id="GO:0048038">
    <property type="term" value="F:quinone binding"/>
    <property type="evidence" value="ECO:0007669"/>
    <property type="project" value="UniProtKB-KW"/>
</dbReference>
<dbReference type="SUPFAM" id="SSF51905">
    <property type="entry name" value="FAD/NAD(P)-binding domain"/>
    <property type="match status" value="2"/>
</dbReference>
<evidence type="ECO:0000313" key="13">
    <source>
        <dbReference type="EMBL" id="KAL3798018.1"/>
    </source>
</evidence>
<keyword evidence="11" id="KW-1133">Transmembrane helix</keyword>
<dbReference type="GO" id="GO:0070224">
    <property type="term" value="F:sulfide:quinone oxidoreductase activity"/>
    <property type="evidence" value="ECO:0007669"/>
    <property type="project" value="UniProtKB-ARBA"/>
</dbReference>
<dbReference type="Gene3D" id="3.50.50.100">
    <property type="match status" value="1"/>
</dbReference>
<keyword evidence="11" id="KW-0812">Transmembrane</keyword>
<comment type="caution">
    <text evidence="13">The sequence shown here is derived from an EMBL/GenBank/DDBJ whole genome shotgun (WGS) entry which is preliminary data.</text>
</comment>
<dbReference type="AlphaFoldDB" id="A0ABD3QCE8"/>
<evidence type="ECO:0000256" key="8">
    <source>
        <dbReference type="ARBA" id="ARBA00023128"/>
    </source>
</evidence>
<dbReference type="Gene3D" id="3.50.50.60">
    <property type="entry name" value="FAD/NAD(P)-binding domain"/>
    <property type="match status" value="1"/>
</dbReference>
<gene>
    <name evidence="13" type="ORF">ACHAWO_005433</name>
</gene>
<feature type="domain" description="FAD/NAD(P)-binding" evidence="12">
    <location>
        <begin position="37"/>
        <end position="150"/>
    </location>
</feature>
<evidence type="ECO:0000256" key="7">
    <source>
        <dbReference type="ARBA" id="ARBA00023002"/>
    </source>
</evidence>
<comment type="subcellular location">
    <subcellularLocation>
        <location evidence="2">Mitochondrion</location>
    </subcellularLocation>
</comment>
<sequence>MWANVAKTTLKAAAATTAVTGVYIVSYPMFVKKRSEKIVVVGGGTAGIGVAAMLQNEGLKNVTIVEPSNKHYYQPLWTLVGGGLASGEASVKDMKDVIPKGTDWIAKKVNTFNPEKNSVTLDDGSSIDYDYLVVAAGMQTDWDAIPGLQEGLEQPDSGVVSVYHPKYCTKTWETFHRIKSNPATYLFTFPPTVLKCAGAPQKIMWILEDTLRKEGKRDGADLTFCTPGGAMFGVKHYSDKLEKIRIERGVNAAFKHKLIAIDPARKIATFLDLDTNKKVQKSFDMLHVSAETYVHQFLQLVSFHAVLMSDLSTTFHQVGPHMSAPAFLRNSPISDSAGWVDVDKHTLKSTKYDNIFGLGDCTNTPNSKTAAAVTSQAPVVVHNIERSIDKLPLDGMYSGYASCPLVIARNKVMLAEFGYGGKLAETFGPDGKFPHRLLGTDGEIPHRFFFFLKETIFPYVYWNLWTKGWWYGTNGPLKPNVKIDIEGSK</sequence>
<dbReference type="Proteomes" id="UP001530400">
    <property type="component" value="Unassembled WGS sequence"/>
</dbReference>
<keyword evidence="11" id="KW-0472">Membrane</keyword>
<feature type="transmembrane region" description="Helical" evidence="11">
    <location>
        <begin position="12"/>
        <end position="31"/>
    </location>
</feature>
<dbReference type="PANTHER" id="PTHR10632">
    <property type="entry name" value="SULFIDE:QUINONE OXIDOREDUCTASE"/>
    <property type="match status" value="1"/>
</dbReference>
<evidence type="ECO:0000256" key="10">
    <source>
        <dbReference type="ARBA" id="ARBA00070160"/>
    </source>
</evidence>
<name>A0ABD3QCE8_9STRA</name>
<evidence type="ECO:0000256" key="5">
    <source>
        <dbReference type="ARBA" id="ARBA00022827"/>
    </source>
</evidence>
<dbReference type="PANTHER" id="PTHR10632:SF2">
    <property type="entry name" value="SULFIDE:QUINONE OXIDOREDUCTASE, MITOCHONDRIAL"/>
    <property type="match status" value="1"/>
</dbReference>
<proteinExistence type="inferred from homology"/>
<protein>
    <recommendedName>
        <fullName evidence="10">Sulfide:quinone oxidoreductase, mitochondrial</fullName>
    </recommendedName>
</protein>
<evidence type="ECO:0000259" key="12">
    <source>
        <dbReference type="Pfam" id="PF07992"/>
    </source>
</evidence>
<dbReference type="InterPro" id="IPR015904">
    <property type="entry name" value="Sulphide_quinone_reductase"/>
</dbReference>
<dbReference type="InterPro" id="IPR023753">
    <property type="entry name" value="FAD/NAD-binding_dom"/>
</dbReference>
<evidence type="ECO:0000256" key="3">
    <source>
        <dbReference type="ARBA" id="ARBA00022630"/>
    </source>
</evidence>
<keyword evidence="8" id="KW-0496">Mitochondrion</keyword>
<evidence type="ECO:0000256" key="6">
    <source>
        <dbReference type="ARBA" id="ARBA00022946"/>
    </source>
</evidence>
<evidence type="ECO:0000256" key="1">
    <source>
        <dbReference type="ARBA" id="ARBA00001974"/>
    </source>
</evidence>
<dbReference type="InterPro" id="IPR036188">
    <property type="entry name" value="FAD/NAD-bd_sf"/>
</dbReference>
<reference evidence="13 14" key="1">
    <citation type="submission" date="2024-10" db="EMBL/GenBank/DDBJ databases">
        <title>Updated reference genomes for cyclostephanoid diatoms.</title>
        <authorList>
            <person name="Roberts W.R."/>
            <person name="Alverson A.J."/>
        </authorList>
    </citation>
    <scope>NUCLEOTIDE SEQUENCE [LARGE SCALE GENOMIC DNA]</scope>
    <source>
        <strain evidence="13 14">AJA010-31</strain>
    </source>
</reference>
<evidence type="ECO:0000256" key="2">
    <source>
        <dbReference type="ARBA" id="ARBA00004173"/>
    </source>
</evidence>
<dbReference type="GO" id="GO:0006790">
    <property type="term" value="P:sulfur compound metabolic process"/>
    <property type="evidence" value="ECO:0007669"/>
    <property type="project" value="UniProtKB-ARBA"/>
</dbReference>
<dbReference type="EMBL" id="JALLPJ020000231">
    <property type="protein sequence ID" value="KAL3798018.1"/>
    <property type="molecule type" value="Genomic_DNA"/>
</dbReference>
<keyword evidence="6" id="KW-0809">Transit peptide</keyword>
<keyword evidence="14" id="KW-1185">Reference proteome</keyword>
<evidence type="ECO:0000256" key="4">
    <source>
        <dbReference type="ARBA" id="ARBA00022719"/>
    </source>
</evidence>
<dbReference type="GO" id="GO:0005739">
    <property type="term" value="C:mitochondrion"/>
    <property type="evidence" value="ECO:0007669"/>
    <property type="project" value="UniProtKB-SubCell"/>
</dbReference>
<accession>A0ABD3QCE8</accession>
<keyword evidence="4" id="KW-0874">Quinone</keyword>
<dbReference type="Pfam" id="PF07992">
    <property type="entry name" value="Pyr_redox_2"/>
    <property type="match status" value="1"/>
</dbReference>
<comment type="cofactor">
    <cofactor evidence="1">
        <name>FAD</name>
        <dbReference type="ChEBI" id="CHEBI:57692"/>
    </cofactor>
</comment>
<keyword evidence="7" id="KW-0560">Oxidoreductase</keyword>
<evidence type="ECO:0000256" key="9">
    <source>
        <dbReference type="ARBA" id="ARBA00060891"/>
    </source>
</evidence>
<comment type="similarity">
    <text evidence="9">Belongs to the SQRD family.</text>
</comment>
<keyword evidence="3" id="KW-0285">Flavoprotein</keyword>
<dbReference type="FunFam" id="3.50.50.60:FF:000034">
    <property type="entry name" value="sulfide:quinone oxidoreductase, mitochondrial"/>
    <property type="match status" value="1"/>
</dbReference>
<keyword evidence="5" id="KW-0274">FAD</keyword>
<organism evidence="13 14">
    <name type="scientific">Cyclotella atomus</name>
    <dbReference type="NCBI Taxonomy" id="382360"/>
    <lineage>
        <taxon>Eukaryota</taxon>
        <taxon>Sar</taxon>
        <taxon>Stramenopiles</taxon>
        <taxon>Ochrophyta</taxon>
        <taxon>Bacillariophyta</taxon>
        <taxon>Coscinodiscophyceae</taxon>
        <taxon>Thalassiosirophycidae</taxon>
        <taxon>Stephanodiscales</taxon>
        <taxon>Stephanodiscaceae</taxon>
        <taxon>Cyclotella</taxon>
    </lineage>
</organism>
<evidence type="ECO:0000313" key="14">
    <source>
        <dbReference type="Proteomes" id="UP001530400"/>
    </source>
</evidence>